<evidence type="ECO:0000313" key="2">
    <source>
        <dbReference type="Proteomes" id="UP000235965"/>
    </source>
</evidence>
<dbReference type="STRING" id="105785.A0A2J7PDV3"/>
<proteinExistence type="predicted"/>
<gene>
    <name evidence="1" type="ORF">B7P43_G15641</name>
</gene>
<dbReference type="PANTHER" id="PTHR47326">
    <property type="entry name" value="TRANSPOSABLE ELEMENT TC3 TRANSPOSASE-LIKE PROTEIN"/>
    <property type="match status" value="1"/>
</dbReference>
<evidence type="ECO:0000313" key="1">
    <source>
        <dbReference type="EMBL" id="PNF14515.1"/>
    </source>
</evidence>
<dbReference type="InterPro" id="IPR036397">
    <property type="entry name" value="RNaseH_sf"/>
</dbReference>
<name>A0A2J7PDV3_9NEOP</name>
<reference evidence="1 2" key="1">
    <citation type="submission" date="2017-12" db="EMBL/GenBank/DDBJ databases">
        <title>Hemimetabolous genomes reveal molecular basis of termite eusociality.</title>
        <authorList>
            <person name="Harrison M.C."/>
            <person name="Jongepier E."/>
            <person name="Robertson H.M."/>
            <person name="Arning N."/>
            <person name="Bitard-Feildel T."/>
            <person name="Chao H."/>
            <person name="Childers C.P."/>
            <person name="Dinh H."/>
            <person name="Doddapaneni H."/>
            <person name="Dugan S."/>
            <person name="Gowin J."/>
            <person name="Greiner C."/>
            <person name="Han Y."/>
            <person name="Hu H."/>
            <person name="Hughes D.S.T."/>
            <person name="Huylmans A.-K."/>
            <person name="Kemena C."/>
            <person name="Kremer L.P.M."/>
            <person name="Lee S.L."/>
            <person name="Lopez-Ezquerra A."/>
            <person name="Mallet L."/>
            <person name="Monroy-Kuhn J.M."/>
            <person name="Moser A."/>
            <person name="Murali S.C."/>
            <person name="Muzny D.M."/>
            <person name="Otani S."/>
            <person name="Piulachs M.-D."/>
            <person name="Poelchau M."/>
            <person name="Qu J."/>
            <person name="Schaub F."/>
            <person name="Wada-Katsumata A."/>
            <person name="Worley K.C."/>
            <person name="Xie Q."/>
            <person name="Ylla G."/>
            <person name="Poulsen M."/>
            <person name="Gibbs R.A."/>
            <person name="Schal C."/>
            <person name="Richards S."/>
            <person name="Belles X."/>
            <person name="Korb J."/>
            <person name="Bornberg-Bauer E."/>
        </authorList>
    </citation>
    <scope>NUCLEOTIDE SEQUENCE [LARGE SCALE GENOMIC DNA]</scope>
    <source>
        <tissue evidence="1">Whole body</tissue>
    </source>
</reference>
<organism evidence="1 2">
    <name type="scientific">Cryptotermes secundus</name>
    <dbReference type="NCBI Taxonomy" id="105785"/>
    <lineage>
        <taxon>Eukaryota</taxon>
        <taxon>Metazoa</taxon>
        <taxon>Ecdysozoa</taxon>
        <taxon>Arthropoda</taxon>
        <taxon>Hexapoda</taxon>
        <taxon>Insecta</taxon>
        <taxon>Pterygota</taxon>
        <taxon>Neoptera</taxon>
        <taxon>Polyneoptera</taxon>
        <taxon>Dictyoptera</taxon>
        <taxon>Blattodea</taxon>
        <taxon>Blattoidea</taxon>
        <taxon>Termitoidae</taxon>
        <taxon>Kalotermitidae</taxon>
        <taxon>Cryptotermitinae</taxon>
        <taxon>Cryptotermes</taxon>
    </lineage>
</organism>
<dbReference type="Proteomes" id="UP000235965">
    <property type="component" value="Unassembled WGS sequence"/>
</dbReference>
<dbReference type="GO" id="GO:0003676">
    <property type="term" value="F:nucleic acid binding"/>
    <property type="evidence" value="ECO:0007669"/>
    <property type="project" value="InterPro"/>
</dbReference>
<dbReference type="EMBL" id="NEVH01026136">
    <property type="protein sequence ID" value="PNF14515.1"/>
    <property type="molecule type" value="Genomic_DNA"/>
</dbReference>
<sequence>MFVCYSSATRIQKSMEKNPHVNKAFCGGIGNVHCYLNNELGHHWTGRVGEDDVVLFTWPPRSPDLMPCDFFLWGYIKDRVYVPPLPRTLVELRERIYAAVMTIDRMML</sequence>
<accession>A0A2J7PDV3</accession>
<dbReference type="Gene3D" id="3.30.420.10">
    <property type="entry name" value="Ribonuclease H-like superfamily/Ribonuclease H"/>
    <property type="match status" value="1"/>
</dbReference>
<dbReference type="InParanoid" id="A0A2J7PDV3"/>
<dbReference type="AlphaFoldDB" id="A0A2J7PDV3"/>
<comment type="caution">
    <text evidence="1">The sequence shown here is derived from an EMBL/GenBank/DDBJ whole genome shotgun (WGS) entry which is preliminary data.</text>
</comment>
<protein>
    <recommendedName>
        <fullName evidence="3">Tc1-like transposase DDE domain-containing protein</fullName>
    </recommendedName>
</protein>
<dbReference type="PANTHER" id="PTHR47326:SF1">
    <property type="entry name" value="HTH PSQ-TYPE DOMAIN-CONTAINING PROTEIN"/>
    <property type="match status" value="1"/>
</dbReference>
<keyword evidence="2" id="KW-1185">Reference proteome</keyword>
<evidence type="ECO:0008006" key="3">
    <source>
        <dbReference type="Google" id="ProtNLM"/>
    </source>
</evidence>